<dbReference type="AlphaFoldDB" id="I8RHG0"/>
<dbReference type="GO" id="GO:0005384">
    <property type="term" value="F:manganese ion transmembrane transporter activity"/>
    <property type="evidence" value="ECO:0007669"/>
    <property type="project" value="TreeGrafter"/>
</dbReference>
<evidence type="ECO:0000256" key="2">
    <source>
        <dbReference type="ARBA" id="ARBA00022448"/>
    </source>
</evidence>
<proteinExistence type="predicted"/>
<dbReference type="GO" id="GO:0005886">
    <property type="term" value="C:plasma membrane"/>
    <property type="evidence" value="ECO:0007669"/>
    <property type="project" value="TreeGrafter"/>
</dbReference>
<evidence type="ECO:0000256" key="7">
    <source>
        <dbReference type="SAM" id="SignalP"/>
    </source>
</evidence>
<keyword evidence="4 6" id="KW-1133">Transmembrane helix</keyword>
<protein>
    <submittedName>
        <fullName evidence="8">Natural resistance-associated macrophage protein</fullName>
    </submittedName>
</protein>
<dbReference type="GO" id="GO:0015086">
    <property type="term" value="F:cadmium ion transmembrane transporter activity"/>
    <property type="evidence" value="ECO:0007669"/>
    <property type="project" value="TreeGrafter"/>
</dbReference>
<feature type="chain" id="PRO_5039638780" evidence="7">
    <location>
        <begin position="26"/>
        <end position="424"/>
    </location>
</feature>
<feature type="transmembrane region" description="Helical" evidence="6">
    <location>
        <begin position="354"/>
        <end position="373"/>
    </location>
</feature>
<sequence length="424" mass="45959" precursor="true">MNAIKNMRKRLGLFLAVMGPGIVTAFADNDAGGIATYAAAGAKYGYGLLFIILISSFCLAIAQEISARTGAVTGRGLSDLIRELFGVKWTFFAMSVLLIANIGTTASEFSGIATSFEIFGVSKYIAVPIMAFLIWWLVLKADYGKIEKVFLVLCATFLSYVISGIIIDPPWGEVFVASITPTFSPDADFLIMAIGVIGTTITPWGQFYLQASIVDKGITAEDYKYTFWDVMFGAFFTWLIAFFIIVATAATLYANNIAIDTVKDAAMALKPMAGEYASLLFSFGLLGASMLAAFILPLSTAYAVCEALGFESGVSKTYKEAPAFFGLYTALIVIGAGLVLWPDLSLYQVMLTSQVVNGTLLPPILIFMVLIANNKSIMGNYVNSAWYNVVSWTFTVVLIVLTFMLLASTLMPDFMENLVKYLGL</sequence>
<dbReference type="PATRIC" id="fig|1149862.3.peg.1464"/>
<dbReference type="PANTHER" id="PTHR11706">
    <property type="entry name" value="SOLUTE CARRIER PROTEIN FAMILY 11 MEMBER"/>
    <property type="match status" value="1"/>
</dbReference>
<dbReference type="NCBIfam" id="NF037982">
    <property type="entry name" value="Nramp_1"/>
    <property type="match status" value="1"/>
</dbReference>
<feature type="transmembrane region" description="Helical" evidence="6">
    <location>
        <begin position="385"/>
        <end position="407"/>
    </location>
</feature>
<evidence type="ECO:0000256" key="4">
    <source>
        <dbReference type="ARBA" id="ARBA00022989"/>
    </source>
</evidence>
<feature type="transmembrane region" description="Helical" evidence="6">
    <location>
        <begin position="187"/>
        <end position="209"/>
    </location>
</feature>
<keyword evidence="2" id="KW-0813">Transport</keyword>
<reference evidence="8 9" key="1">
    <citation type="journal article" date="2012" name="J. Bacteriol.">
        <title>Draft Genome Sequences for Two Metal-Reducing Pelosinus fermentans Strains Isolated from a Cr(VI)-Contaminated Site and for Type Strain R7.</title>
        <authorList>
            <person name="Brown S.D."/>
            <person name="Podar M."/>
            <person name="Klingeman D.M."/>
            <person name="Johnson C.M."/>
            <person name="Yang Z.K."/>
            <person name="Utturkar S.M."/>
            <person name="Land M.L."/>
            <person name="Mosher J.J."/>
            <person name="Hurt R.A.Jr."/>
            <person name="Phelps T.J."/>
            <person name="Palumbo A.V."/>
            <person name="Arkin A.P."/>
            <person name="Hazen T.C."/>
            <person name="Elias D.A."/>
        </authorList>
    </citation>
    <scope>NUCLEOTIDE SEQUENCE [LARGE SCALE GENOMIC DNA]</scope>
    <source>
        <strain evidence="8 9">B4</strain>
    </source>
</reference>
<evidence type="ECO:0000256" key="5">
    <source>
        <dbReference type="ARBA" id="ARBA00023136"/>
    </source>
</evidence>
<dbReference type="PANTHER" id="PTHR11706:SF33">
    <property type="entry name" value="NATURAL RESISTANCE-ASSOCIATED MACROPHAGE PROTEIN 2"/>
    <property type="match status" value="1"/>
</dbReference>
<feature type="transmembrane region" description="Helical" evidence="6">
    <location>
        <begin position="279"/>
        <end position="304"/>
    </location>
</feature>
<dbReference type="Proteomes" id="UP000004324">
    <property type="component" value="Unassembled WGS sequence"/>
</dbReference>
<dbReference type="RefSeq" id="WP_007932735.1">
    <property type="nucleotide sequence ID" value="NZ_AKVJ01000021.1"/>
</dbReference>
<evidence type="ECO:0000313" key="8">
    <source>
        <dbReference type="EMBL" id="EIW19198.1"/>
    </source>
</evidence>
<dbReference type="InterPro" id="IPR001046">
    <property type="entry name" value="NRAMP_fam"/>
</dbReference>
<evidence type="ECO:0000256" key="3">
    <source>
        <dbReference type="ARBA" id="ARBA00022692"/>
    </source>
</evidence>
<dbReference type="Pfam" id="PF01566">
    <property type="entry name" value="Nramp"/>
    <property type="match status" value="1"/>
</dbReference>
<keyword evidence="3 6" id="KW-0812">Transmembrane</keyword>
<feature type="transmembrane region" description="Helical" evidence="6">
    <location>
        <begin position="118"/>
        <end position="137"/>
    </location>
</feature>
<comment type="caution">
    <text evidence="8">The sequence shown here is derived from an EMBL/GenBank/DDBJ whole genome shotgun (WGS) entry which is preliminary data.</text>
</comment>
<dbReference type="EMBL" id="AKVJ01000021">
    <property type="protein sequence ID" value="EIW19198.1"/>
    <property type="molecule type" value="Genomic_DNA"/>
</dbReference>
<dbReference type="GO" id="GO:0034755">
    <property type="term" value="P:iron ion transmembrane transport"/>
    <property type="evidence" value="ECO:0007669"/>
    <property type="project" value="TreeGrafter"/>
</dbReference>
<feature type="signal peptide" evidence="7">
    <location>
        <begin position="1"/>
        <end position="25"/>
    </location>
</feature>
<keyword evidence="5 6" id="KW-0472">Membrane</keyword>
<feature type="transmembrane region" description="Helical" evidence="6">
    <location>
        <begin position="43"/>
        <end position="63"/>
    </location>
</feature>
<feature type="transmembrane region" description="Helical" evidence="6">
    <location>
        <begin position="149"/>
        <end position="167"/>
    </location>
</feature>
<organism evidence="8 9">
    <name type="scientific">Pelosinus fermentans B4</name>
    <dbReference type="NCBI Taxonomy" id="1149862"/>
    <lineage>
        <taxon>Bacteria</taxon>
        <taxon>Bacillati</taxon>
        <taxon>Bacillota</taxon>
        <taxon>Negativicutes</taxon>
        <taxon>Selenomonadales</taxon>
        <taxon>Sporomusaceae</taxon>
        <taxon>Pelosinus</taxon>
    </lineage>
</organism>
<evidence type="ECO:0000256" key="6">
    <source>
        <dbReference type="SAM" id="Phobius"/>
    </source>
</evidence>
<keyword evidence="7" id="KW-0732">Signal</keyword>
<comment type="subcellular location">
    <subcellularLocation>
        <location evidence="1">Membrane</location>
        <topology evidence="1">Multi-pass membrane protein</topology>
    </subcellularLocation>
</comment>
<accession>I8RHG0</accession>
<keyword evidence="9" id="KW-1185">Reference proteome</keyword>
<evidence type="ECO:0000313" key="9">
    <source>
        <dbReference type="Proteomes" id="UP000004324"/>
    </source>
</evidence>
<feature type="transmembrane region" description="Helical" evidence="6">
    <location>
        <begin position="325"/>
        <end position="342"/>
    </location>
</feature>
<gene>
    <name evidence="8" type="ORF">FB4_2908</name>
</gene>
<dbReference type="OrthoDB" id="141480at2"/>
<feature type="transmembrane region" description="Helical" evidence="6">
    <location>
        <begin position="84"/>
        <end position="106"/>
    </location>
</feature>
<feature type="transmembrane region" description="Helical" evidence="6">
    <location>
        <begin position="230"/>
        <end position="254"/>
    </location>
</feature>
<evidence type="ECO:0000256" key="1">
    <source>
        <dbReference type="ARBA" id="ARBA00004141"/>
    </source>
</evidence>
<name>I8RHG0_9FIRM</name>